<keyword evidence="1" id="KW-0378">Hydrolase</keyword>
<dbReference type="CDD" id="cd01745">
    <property type="entry name" value="GATase1_2"/>
    <property type="match status" value="1"/>
</dbReference>
<accession>A0AAU7VVB2</accession>
<dbReference type="GO" id="GO:0033969">
    <property type="term" value="F:gamma-glutamyl-gamma-aminobutyrate hydrolase activity"/>
    <property type="evidence" value="ECO:0007669"/>
    <property type="project" value="TreeGrafter"/>
</dbReference>
<dbReference type="GO" id="GO:0006598">
    <property type="term" value="P:polyamine catabolic process"/>
    <property type="evidence" value="ECO:0007669"/>
    <property type="project" value="TreeGrafter"/>
</dbReference>
<dbReference type="PANTHER" id="PTHR43235:SF1">
    <property type="entry name" value="GLUTAMINE AMIDOTRANSFERASE PB2B2.05-RELATED"/>
    <property type="match status" value="1"/>
</dbReference>
<protein>
    <submittedName>
        <fullName evidence="1">Gamma-glutamyl-gamma-aminobutyrate hydrolase family protein</fullName>
    </submittedName>
</protein>
<dbReference type="SUPFAM" id="SSF52317">
    <property type="entry name" value="Class I glutamine amidotransferase-like"/>
    <property type="match status" value="1"/>
</dbReference>
<dbReference type="EMBL" id="CP158357">
    <property type="protein sequence ID" value="XBX78028.1"/>
    <property type="molecule type" value="Genomic_DNA"/>
</dbReference>
<organism evidence="1">
    <name type="scientific">Microbacterium sp. A8/3-1</name>
    <dbReference type="NCBI Taxonomy" id="3160749"/>
    <lineage>
        <taxon>Bacteria</taxon>
        <taxon>Bacillati</taxon>
        <taxon>Actinomycetota</taxon>
        <taxon>Actinomycetes</taxon>
        <taxon>Micrococcales</taxon>
        <taxon>Microbacteriaceae</taxon>
        <taxon>Microbacterium</taxon>
    </lineage>
</organism>
<reference evidence="1" key="1">
    <citation type="submission" date="2024-06" db="EMBL/GenBank/DDBJ databases">
        <title>Draft genome sequence of Microbacterium sp. strain A8/3-1, isolated from Oxytropis tragacanthoides Fisch. ex DC. Root nodules in the Altai region of Russia.</title>
        <authorList>
            <person name="Sazanova A."/>
            <person name="Guro P."/>
            <person name="Kuznetsova I."/>
            <person name="Belimov A."/>
            <person name="Safronova V."/>
        </authorList>
    </citation>
    <scope>NUCLEOTIDE SEQUENCE</scope>
    <source>
        <strain evidence="1">A8/3-1</strain>
    </source>
</reference>
<evidence type="ECO:0000313" key="1">
    <source>
        <dbReference type="EMBL" id="XBX78028.1"/>
    </source>
</evidence>
<dbReference type="GO" id="GO:0005829">
    <property type="term" value="C:cytosol"/>
    <property type="evidence" value="ECO:0007669"/>
    <property type="project" value="TreeGrafter"/>
</dbReference>
<dbReference type="PROSITE" id="PS51273">
    <property type="entry name" value="GATASE_TYPE_1"/>
    <property type="match status" value="1"/>
</dbReference>
<dbReference type="InterPro" id="IPR011697">
    <property type="entry name" value="Peptidase_C26"/>
</dbReference>
<dbReference type="AlphaFoldDB" id="A0AAU7VVB2"/>
<dbReference type="Pfam" id="PF07722">
    <property type="entry name" value="Peptidase_C26"/>
    <property type="match status" value="1"/>
</dbReference>
<sequence length="257" mass="27052">MDIIGTSALARPLIGISGRRLRGAAIGAPHGFADAPLEAYLSEYSTSVLRAGGLPVHLPMDAAPAELVERLDGVVIVGGDDVDPRRYGRTPGPFTPLIDPQRDEFEAGLIEAAIDGAVPLLGVCRGAQLLNVVRGGTLHPHLAHGEGESHGSYAYPRAHRVHEVRTAAGSVAHAFYGETTRVNSFHHQAVDVPGTGIVVTGWAPDGIVEAIELEGLPVVGVQWHPEVFDTDPIFDWLVDQASARATLAVVSATQNVA</sequence>
<dbReference type="PANTHER" id="PTHR43235">
    <property type="entry name" value="GLUTAMINE AMIDOTRANSFERASE PB2B2.05-RELATED"/>
    <property type="match status" value="1"/>
</dbReference>
<dbReference type="RefSeq" id="WP_350351415.1">
    <property type="nucleotide sequence ID" value="NZ_CP158357.1"/>
</dbReference>
<dbReference type="InterPro" id="IPR044668">
    <property type="entry name" value="PuuD-like"/>
</dbReference>
<gene>
    <name evidence="1" type="ORF">ABS642_19255</name>
</gene>
<name>A0AAU7VVB2_9MICO</name>
<dbReference type="Gene3D" id="3.40.50.880">
    <property type="match status" value="1"/>
</dbReference>
<proteinExistence type="predicted"/>
<dbReference type="InterPro" id="IPR029062">
    <property type="entry name" value="Class_I_gatase-like"/>
</dbReference>